<evidence type="ECO:0000313" key="2">
    <source>
        <dbReference type="Proteomes" id="UP000886803"/>
    </source>
</evidence>
<gene>
    <name evidence="1" type="ORF">H9945_08825</name>
</gene>
<reference evidence="1" key="2">
    <citation type="submission" date="2021-04" db="EMBL/GenBank/DDBJ databases">
        <authorList>
            <person name="Gilroy R."/>
        </authorList>
    </citation>
    <scope>NUCLEOTIDE SEQUENCE</scope>
    <source>
        <strain evidence="1">ChiBcec8-13705</strain>
    </source>
</reference>
<proteinExistence type="predicted"/>
<dbReference type="AlphaFoldDB" id="A0A9D2S3I5"/>
<reference evidence="1" key="1">
    <citation type="journal article" date="2021" name="PeerJ">
        <title>Extensive microbial diversity within the chicken gut microbiome revealed by metagenomics and culture.</title>
        <authorList>
            <person name="Gilroy R."/>
            <person name="Ravi A."/>
            <person name="Getino M."/>
            <person name="Pursley I."/>
            <person name="Horton D.L."/>
            <person name="Alikhan N.F."/>
            <person name="Baker D."/>
            <person name="Gharbi K."/>
            <person name="Hall N."/>
            <person name="Watson M."/>
            <person name="Adriaenssens E.M."/>
            <person name="Foster-Nyarko E."/>
            <person name="Jarju S."/>
            <person name="Secka A."/>
            <person name="Antonio M."/>
            <person name="Oren A."/>
            <person name="Chaudhuri R.R."/>
            <person name="La Ragione R."/>
            <person name="Hildebrand F."/>
            <person name="Pallen M.J."/>
        </authorList>
    </citation>
    <scope>NUCLEOTIDE SEQUENCE</scope>
    <source>
        <strain evidence="1">ChiBcec8-13705</strain>
    </source>
</reference>
<name>A0A9D2S3I5_9FIRM</name>
<dbReference type="EMBL" id="DWYG01000149">
    <property type="protein sequence ID" value="HJB42587.1"/>
    <property type="molecule type" value="Genomic_DNA"/>
</dbReference>
<accession>A0A9D2S3I5</accession>
<comment type="caution">
    <text evidence="1">The sequence shown here is derived from an EMBL/GenBank/DDBJ whole genome shotgun (WGS) entry which is preliminary data.</text>
</comment>
<sequence length="75" mass="8679">MFKKPFYGSRIAPACAYCAHGSPAADSRMVLCRQRGVVSPYYCCRKFVYDPLQRTPHRQELPRFDPSDFSLDDEE</sequence>
<organism evidence="1 2">
    <name type="scientific">Candidatus Gemmiger avicola</name>
    <dbReference type="NCBI Taxonomy" id="2838605"/>
    <lineage>
        <taxon>Bacteria</taxon>
        <taxon>Bacillati</taxon>
        <taxon>Bacillota</taxon>
        <taxon>Clostridia</taxon>
        <taxon>Eubacteriales</taxon>
        <taxon>Gemmiger</taxon>
    </lineage>
</organism>
<protein>
    <submittedName>
        <fullName evidence="1">Uncharacterized protein</fullName>
    </submittedName>
</protein>
<evidence type="ECO:0000313" key="1">
    <source>
        <dbReference type="EMBL" id="HJB42587.1"/>
    </source>
</evidence>
<dbReference type="Proteomes" id="UP000886803">
    <property type="component" value="Unassembled WGS sequence"/>
</dbReference>